<evidence type="ECO:0000256" key="3">
    <source>
        <dbReference type="ARBA" id="ARBA00023082"/>
    </source>
</evidence>
<name>A0ABX5Q2Z0_9FLAO</name>
<dbReference type="InterPro" id="IPR013324">
    <property type="entry name" value="RNA_pol_sigma_r3/r4-like"/>
</dbReference>
<evidence type="ECO:0000256" key="2">
    <source>
        <dbReference type="ARBA" id="ARBA00023015"/>
    </source>
</evidence>
<organism evidence="6 7">
    <name type="scientific">Nonlabens dokdonensis</name>
    <dbReference type="NCBI Taxonomy" id="328515"/>
    <lineage>
        <taxon>Bacteria</taxon>
        <taxon>Pseudomonadati</taxon>
        <taxon>Bacteroidota</taxon>
        <taxon>Flavobacteriia</taxon>
        <taxon>Flavobacteriales</taxon>
        <taxon>Flavobacteriaceae</taxon>
        <taxon>Nonlabens</taxon>
    </lineage>
</organism>
<dbReference type="SUPFAM" id="SSF88946">
    <property type="entry name" value="Sigma2 domain of RNA polymerase sigma factors"/>
    <property type="match status" value="1"/>
</dbReference>
<evidence type="ECO:0000259" key="5">
    <source>
        <dbReference type="Pfam" id="PF04542"/>
    </source>
</evidence>
<proteinExistence type="inferred from homology"/>
<dbReference type="InterPro" id="IPR014284">
    <property type="entry name" value="RNA_pol_sigma-70_dom"/>
</dbReference>
<sequence>MNKATEDYKLQIALRADDKKALEKVYLDYRLEFLHYSKRYSLDELDVLDIYQDAVIAMHQKFVMSQLELKSSSVKTYLFGIGKNKIFKKLKKEQRFLRKEIENEDYTEISIEDDSPTERQLLLSKRLEEMSKTCKSLLKLFYYRNLTIDEIVNLTDYKDGNTVRSQKSRCLKHLKSLFKVN</sequence>
<dbReference type="NCBIfam" id="TIGR02937">
    <property type="entry name" value="sigma70-ECF"/>
    <property type="match status" value="1"/>
</dbReference>
<evidence type="ECO:0000313" key="6">
    <source>
        <dbReference type="EMBL" id="PZX44326.1"/>
    </source>
</evidence>
<dbReference type="EMBL" id="QKZR01000001">
    <property type="protein sequence ID" value="PZX44326.1"/>
    <property type="molecule type" value="Genomic_DNA"/>
</dbReference>
<dbReference type="RefSeq" id="WP_015362174.1">
    <property type="nucleotide sequence ID" value="NZ_QKZR01000001.1"/>
</dbReference>
<keyword evidence="2" id="KW-0805">Transcription regulation</keyword>
<dbReference type="PANTHER" id="PTHR43133">
    <property type="entry name" value="RNA POLYMERASE ECF-TYPE SIGMA FACTO"/>
    <property type="match status" value="1"/>
</dbReference>
<comment type="similarity">
    <text evidence="1">Belongs to the sigma-70 factor family. ECF subfamily.</text>
</comment>
<protein>
    <submittedName>
        <fullName evidence="6">RNA polymerase sigma-70 factor (ECF subfamily)</fullName>
    </submittedName>
</protein>
<keyword evidence="7" id="KW-1185">Reference proteome</keyword>
<dbReference type="InterPro" id="IPR036388">
    <property type="entry name" value="WH-like_DNA-bd_sf"/>
</dbReference>
<reference evidence="6 7" key="1">
    <citation type="submission" date="2018-06" db="EMBL/GenBank/DDBJ databases">
        <title>Genomic Encyclopedia of Archaeal and Bacterial Type Strains, Phase II (KMG-II): from individual species to whole genera.</title>
        <authorList>
            <person name="Goeker M."/>
        </authorList>
    </citation>
    <scope>NUCLEOTIDE SEQUENCE [LARGE SCALE GENOMIC DNA]</scope>
    <source>
        <strain evidence="6 7">DSM 17205</strain>
    </source>
</reference>
<dbReference type="InterPro" id="IPR007627">
    <property type="entry name" value="RNA_pol_sigma70_r2"/>
</dbReference>
<accession>A0ABX5Q2Z0</accession>
<dbReference type="Gene3D" id="1.10.1740.10">
    <property type="match status" value="1"/>
</dbReference>
<dbReference type="InterPro" id="IPR039425">
    <property type="entry name" value="RNA_pol_sigma-70-like"/>
</dbReference>
<gene>
    <name evidence="6" type="ORF">LX97_01337</name>
</gene>
<dbReference type="Pfam" id="PF04542">
    <property type="entry name" value="Sigma70_r2"/>
    <property type="match status" value="1"/>
</dbReference>
<dbReference type="InterPro" id="IPR013325">
    <property type="entry name" value="RNA_pol_sigma_r2"/>
</dbReference>
<comment type="caution">
    <text evidence="6">The sequence shown here is derived from an EMBL/GenBank/DDBJ whole genome shotgun (WGS) entry which is preliminary data.</text>
</comment>
<evidence type="ECO:0000256" key="1">
    <source>
        <dbReference type="ARBA" id="ARBA00010641"/>
    </source>
</evidence>
<dbReference type="PANTHER" id="PTHR43133:SF46">
    <property type="entry name" value="RNA POLYMERASE SIGMA-70 FACTOR ECF SUBFAMILY"/>
    <property type="match status" value="1"/>
</dbReference>
<dbReference type="SUPFAM" id="SSF88659">
    <property type="entry name" value="Sigma3 and sigma4 domains of RNA polymerase sigma factors"/>
    <property type="match status" value="1"/>
</dbReference>
<keyword evidence="3" id="KW-0731">Sigma factor</keyword>
<keyword evidence="4" id="KW-0804">Transcription</keyword>
<evidence type="ECO:0000313" key="7">
    <source>
        <dbReference type="Proteomes" id="UP000248584"/>
    </source>
</evidence>
<feature type="domain" description="RNA polymerase sigma-70 region 2" evidence="5">
    <location>
        <begin position="28"/>
        <end position="95"/>
    </location>
</feature>
<dbReference type="Proteomes" id="UP000248584">
    <property type="component" value="Unassembled WGS sequence"/>
</dbReference>
<dbReference type="Gene3D" id="1.10.10.10">
    <property type="entry name" value="Winged helix-like DNA-binding domain superfamily/Winged helix DNA-binding domain"/>
    <property type="match status" value="1"/>
</dbReference>
<evidence type="ECO:0000256" key="4">
    <source>
        <dbReference type="ARBA" id="ARBA00023163"/>
    </source>
</evidence>